<dbReference type="Gene3D" id="3.30.110.60">
    <property type="entry name" value="YhbY-like"/>
    <property type="match status" value="1"/>
</dbReference>
<gene>
    <name evidence="5" type="ORF">ENT92_00195</name>
    <name evidence="4" type="ORF">ENU14_02065</name>
</gene>
<accession>A0A7C4D9L4</accession>
<dbReference type="SUPFAM" id="SSF75471">
    <property type="entry name" value="YhbY-like"/>
    <property type="match status" value="1"/>
</dbReference>
<dbReference type="PANTHER" id="PTHR40065:SF3">
    <property type="entry name" value="RNA-BINDING PROTEIN YHBY"/>
    <property type="match status" value="1"/>
</dbReference>
<evidence type="ECO:0000259" key="3">
    <source>
        <dbReference type="PROSITE" id="PS51295"/>
    </source>
</evidence>
<dbReference type="GO" id="GO:0003723">
    <property type="term" value="F:RNA binding"/>
    <property type="evidence" value="ECO:0007669"/>
    <property type="project" value="UniProtKB-UniRule"/>
</dbReference>
<dbReference type="Pfam" id="PF01985">
    <property type="entry name" value="CRS1_YhbY"/>
    <property type="match status" value="1"/>
</dbReference>
<keyword evidence="1 2" id="KW-0694">RNA-binding</keyword>
<dbReference type="PANTHER" id="PTHR40065">
    <property type="entry name" value="RNA-BINDING PROTEIN YHBY"/>
    <property type="match status" value="1"/>
</dbReference>
<organism evidence="4">
    <name type="scientific">Staphylothermus marinus</name>
    <dbReference type="NCBI Taxonomy" id="2280"/>
    <lineage>
        <taxon>Archaea</taxon>
        <taxon>Thermoproteota</taxon>
        <taxon>Thermoprotei</taxon>
        <taxon>Desulfurococcales</taxon>
        <taxon>Desulfurococcaceae</taxon>
        <taxon>Staphylothermus</taxon>
    </lineage>
</organism>
<dbReference type="EMBL" id="DTAN01000008">
    <property type="protein sequence ID" value="HGU64628.1"/>
    <property type="molecule type" value="Genomic_DNA"/>
</dbReference>
<dbReference type="EMBL" id="DTBJ01000016">
    <property type="protein sequence ID" value="HGM58358.1"/>
    <property type="molecule type" value="Genomic_DNA"/>
</dbReference>
<reference evidence="4" key="1">
    <citation type="journal article" date="2020" name="mSystems">
        <title>Genome- and Community-Level Interaction Insights into Carbon Utilization and Element Cycling Functions of Hydrothermarchaeota in Hydrothermal Sediment.</title>
        <authorList>
            <person name="Zhou Z."/>
            <person name="Liu Y."/>
            <person name="Xu W."/>
            <person name="Pan J."/>
            <person name="Luo Z.H."/>
            <person name="Li M."/>
        </authorList>
    </citation>
    <scope>NUCLEOTIDE SEQUENCE [LARGE SCALE GENOMIC DNA]</scope>
    <source>
        <strain evidence="5">SpSt-622</strain>
        <strain evidence="4">SpSt-642</strain>
    </source>
</reference>
<feature type="domain" description="CRM" evidence="3">
    <location>
        <begin position="8"/>
        <end position="108"/>
    </location>
</feature>
<dbReference type="AlphaFoldDB" id="A0A7C4D9L4"/>
<dbReference type="InterPro" id="IPR001890">
    <property type="entry name" value="RNA-binding_CRM"/>
</dbReference>
<protein>
    <submittedName>
        <fullName evidence="4">YhbY family RNA-binding protein</fullName>
    </submittedName>
</protein>
<comment type="caution">
    <text evidence="4">The sequence shown here is derived from an EMBL/GenBank/DDBJ whole genome shotgun (WGS) entry which is preliminary data.</text>
</comment>
<dbReference type="PROSITE" id="PS51295">
    <property type="entry name" value="CRM"/>
    <property type="match status" value="1"/>
</dbReference>
<evidence type="ECO:0000256" key="2">
    <source>
        <dbReference type="PROSITE-ProRule" id="PRU00626"/>
    </source>
</evidence>
<dbReference type="InterPro" id="IPR035920">
    <property type="entry name" value="YhbY-like_sf"/>
</dbReference>
<proteinExistence type="predicted"/>
<evidence type="ECO:0000256" key="1">
    <source>
        <dbReference type="ARBA" id="ARBA00022884"/>
    </source>
</evidence>
<evidence type="ECO:0000313" key="5">
    <source>
        <dbReference type="EMBL" id="HGU64628.1"/>
    </source>
</evidence>
<evidence type="ECO:0000313" key="4">
    <source>
        <dbReference type="EMBL" id="HGM58358.1"/>
    </source>
</evidence>
<name>A0A7C4D9L4_STAMA</name>
<dbReference type="SMART" id="SM01103">
    <property type="entry name" value="CRS1_YhbY"/>
    <property type="match status" value="1"/>
</dbReference>
<sequence>MSTMWLDEKIHDKETGFKIRERLKGRVDLQLGKKGITNSFLKEVKSRLEKQGVVKIRILKSFIKTSDMDRRSIARNIANSVDADLIDIRGYTFILVKKRDKIKRNSEK</sequence>
<dbReference type="InterPro" id="IPR051925">
    <property type="entry name" value="RNA-binding_domain"/>
</dbReference>